<feature type="transmembrane region" description="Helical" evidence="7">
    <location>
        <begin position="55"/>
        <end position="74"/>
    </location>
</feature>
<dbReference type="Proteomes" id="UP000199109">
    <property type="component" value="Unassembled WGS sequence"/>
</dbReference>
<dbReference type="PANTHER" id="PTHR11819:SF195">
    <property type="entry name" value="SODIUM_GLUCOSE COTRANSPORTER 4"/>
    <property type="match status" value="1"/>
</dbReference>
<feature type="transmembrane region" description="Helical" evidence="7">
    <location>
        <begin position="466"/>
        <end position="485"/>
    </location>
</feature>
<evidence type="ECO:0000256" key="2">
    <source>
        <dbReference type="ARBA" id="ARBA00006434"/>
    </source>
</evidence>
<evidence type="ECO:0000256" key="6">
    <source>
        <dbReference type="RuleBase" id="RU362091"/>
    </source>
</evidence>
<keyword evidence="3 7" id="KW-0812">Transmembrane</keyword>
<dbReference type="STRING" id="641691.SAMN05421636_103159"/>
<feature type="transmembrane region" description="Helical" evidence="7">
    <location>
        <begin position="310"/>
        <end position="336"/>
    </location>
</feature>
<feature type="transmembrane region" description="Helical" evidence="7">
    <location>
        <begin position="534"/>
        <end position="553"/>
    </location>
</feature>
<dbReference type="NCBIfam" id="TIGR00813">
    <property type="entry name" value="sss"/>
    <property type="match status" value="1"/>
</dbReference>
<feature type="transmembrane region" description="Helical" evidence="7">
    <location>
        <begin position="491"/>
        <end position="513"/>
    </location>
</feature>
<proteinExistence type="inferred from homology"/>
<evidence type="ECO:0000256" key="3">
    <source>
        <dbReference type="ARBA" id="ARBA00022692"/>
    </source>
</evidence>
<dbReference type="Pfam" id="PF00474">
    <property type="entry name" value="SSF"/>
    <property type="match status" value="1"/>
</dbReference>
<sequence>MLDIGAGIPAHQVSNIQLFSYFYAMALFTFLLFTGFVAFYATWKLRRDKLDTQDGYFLGGRSLTGIVIAGSLLLTNISTEHLVGMNGSSYRNGAIIVAWEVTSALALVIAALYFAPRYLKMGLTTIPEFLEKRFDGLTRTLVALLLILSFVLTLLPIVLYTGALNIEAIFEISELLNVTTEHGIWITIVVVGTIGAVYAIFGGLKMVAYTDTINGFGLLVAGLLVPILALLAIGDGNLFEGMGAVFKNSPEKFNVISHEPGVGEGARTSILPFEVLFTGLMVNQIYFWTMHQSIIQRVLGAVNLKEAQKGLLYTGLLKILVPLIIVLPGLIGFYYFGESLYDNPDNVYPLLVKKVLPLWLTGFFVAVMMGAILSTFNSALNSAATVFSLDIFKRYIQRDASEKKLVSLGRWTSALLAIFAIGIAPFVAKAPEGLYQLLQQLNGIFFIPIASVIIAGFLFPKVSASGAKIGLLFGLLFYIIMYYVVQVDLHFVHIWGLEFVLNILIMHLASRFFGREAKFEMVDSGKLDLKPWKYAKGFSLFLVVFTVILYLVLGNV</sequence>
<dbReference type="GO" id="GO:0005886">
    <property type="term" value="C:plasma membrane"/>
    <property type="evidence" value="ECO:0007669"/>
    <property type="project" value="TreeGrafter"/>
</dbReference>
<keyword evidence="4 7" id="KW-1133">Transmembrane helix</keyword>
<feature type="transmembrane region" description="Helical" evidence="7">
    <location>
        <begin position="408"/>
        <end position="428"/>
    </location>
</feature>
<keyword evidence="5 7" id="KW-0472">Membrane</keyword>
<feature type="transmembrane region" description="Helical" evidence="7">
    <location>
        <begin position="94"/>
        <end position="115"/>
    </location>
</feature>
<evidence type="ECO:0000256" key="5">
    <source>
        <dbReference type="ARBA" id="ARBA00023136"/>
    </source>
</evidence>
<keyword evidence="9" id="KW-1185">Reference proteome</keyword>
<dbReference type="InterPro" id="IPR038377">
    <property type="entry name" value="Na/Glc_symporter_sf"/>
</dbReference>
<evidence type="ECO:0000313" key="8">
    <source>
        <dbReference type="EMBL" id="SDE07702.1"/>
    </source>
</evidence>
<comment type="similarity">
    <text evidence="2 6">Belongs to the sodium:solute symporter (SSF) (TC 2.A.21) family.</text>
</comment>
<organism evidence="8 9">
    <name type="scientific">Pricia antarctica</name>
    <dbReference type="NCBI Taxonomy" id="641691"/>
    <lineage>
        <taxon>Bacteria</taxon>
        <taxon>Pseudomonadati</taxon>
        <taxon>Bacteroidota</taxon>
        <taxon>Flavobacteriia</taxon>
        <taxon>Flavobacteriales</taxon>
        <taxon>Flavobacteriaceae</taxon>
        <taxon>Pricia</taxon>
    </lineage>
</organism>
<dbReference type="GO" id="GO:0005412">
    <property type="term" value="F:D-glucose:sodium symporter activity"/>
    <property type="evidence" value="ECO:0007669"/>
    <property type="project" value="TreeGrafter"/>
</dbReference>
<feature type="transmembrane region" description="Helical" evidence="7">
    <location>
        <begin position="213"/>
        <end position="233"/>
    </location>
</feature>
<accession>A0A1G6ZYQ6</accession>
<evidence type="ECO:0000256" key="1">
    <source>
        <dbReference type="ARBA" id="ARBA00004141"/>
    </source>
</evidence>
<dbReference type="Gene3D" id="1.20.1730.10">
    <property type="entry name" value="Sodium/glucose cotransporter"/>
    <property type="match status" value="1"/>
</dbReference>
<dbReference type="CDD" id="cd10328">
    <property type="entry name" value="SLC5sbd_YidK"/>
    <property type="match status" value="1"/>
</dbReference>
<comment type="subcellular location">
    <subcellularLocation>
        <location evidence="1">Membrane</location>
        <topology evidence="1">Multi-pass membrane protein</topology>
    </subcellularLocation>
</comment>
<dbReference type="AlphaFoldDB" id="A0A1G6ZYQ6"/>
<dbReference type="EMBL" id="FNAO01000003">
    <property type="protein sequence ID" value="SDE07702.1"/>
    <property type="molecule type" value="Genomic_DNA"/>
</dbReference>
<evidence type="ECO:0000313" key="9">
    <source>
        <dbReference type="Proteomes" id="UP000199109"/>
    </source>
</evidence>
<dbReference type="NCBIfam" id="NF007790">
    <property type="entry name" value="PRK10484.1"/>
    <property type="match status" value="1"/>
</dbReference>
<reference evidence="8 9" key="1">
    <citation type="submission" date="2016-10" db="EMBL/GenBank/DDBJ databases">
        <authorList>
            <person name="de Groot N.N."/>
        </authorList>
    </citation>
    <scope>NUCLEOTIDE SEQUENCE [LARGE SCALE GENOMIC DNA]</scope>
    <source>
        <strain evidence="8 9">DSM 23421</strain>
    </source>
</reference>
<feature type="transmembrane region" description="Helical" evidence="7">
    <location>
        <begin position="20"/>
        <end position="43"/>
    </location>
</feature>
<dbReference type="PROSITE" id="PS50283">
    <property type="entry name" value="NA_SOLUT_SYMP_3"/>
    <property type="match status" value="1"/>
</dbReference>
<feature type="transmembrane region" description="Helical" evidence="7">
    <location>
        <begin position="136"/>
        <end position="163"/>
    </location>
</feature>
<feature type="transmembrane region" description="Helical" evidence="7">
    <location>
        <begin position="270"/>
        <end position="289"/>
    </location>
</feature>
<protein>
    <submittedName>
        <fullName evidence="8">Solute:Na+ symporter, SSS family</fullName>
    </submittedName>
</protein>
<feature type="transmembrane region" description="Helical" evidence="7">
    <location>
        <begin position="356"/>
        <end position="387"/>
    </location>
</feature>
<feature type="transmembrane region" description="Helical" evidence="7">
    <location>
        <begin position="440"/>
        <end position="459"/>
    </location>
</feature>
<evidence type="ECO:0000256" key="4">
    <source>
        <dbReference type="ARBA" id="ARBA00022989"/>
    </source>
</evidence>
<name>A0A1G6ZYQ6_9FLAO</name>
<dbReference type="PANTHER" id="PTHR11819">
    <property type="entry name" value="SOLUTE CARRIER FAMILY 5"/>
    <property type="match status" value="1"/>
</dbReference>
<gene>
    <name evidence="8" type="ORF">SAMN05421636_103159</name>
</gene>
<evidence type="ECO:0000256" key="7">
    <source>
        <dbReference type="SAM" id="Phobius"/>
    </source>
</evidence>
<dbReference type="InterPro" id="IPR001734">
    <property type="entry name" value="Na/solute_symporter"/>
</dbReference>
<feature type="transmembrane region" description="Helical" evidence="7">
    <location>
        <begin position="183"/>
        <end position="201"/>
    </location>
</feature>